<name>A0A9D9NJM4_9BACT</name>
<evidence type="ECO:0000256" key="3">
    <source>
        <dbReference type="ARBA" id="ARBA00022605"/>
    </source>
</evidence>
<dbReference type="Gene3D" id="3.40.50.1580">
    <property type="entry name" value="Nucleoside phosphorylase domain"/>
    <property type="match status" value="1"/>
</dbReference>
<dbReference type="InterPro" id="IPR035994">
    <property type="entry name" value="Nucleoside_phosphorylase_sf"/>
</dbReference>
<dbReference type="PANTHER" id="PTHR46832:SF1">
    <property type="entry name" value="5'-METHYLTHIOADENOSINE_S-ADENOSYLHOMOCYSTEINE NUCLEOSIDASE"/>
    <property type="match status" value="1"/>
</dbReference>
<dbReference type="GO" id="GO:0009164">
    <property type="term" value="P:nucleoside catabolic process"/>
    <property type="evidence" value="ECO:0007669"/>
    <property type="project" value="InterPro"/>
</dbReference>
<evidence type="ECO:0000256" key="4">
    <source>
        <dbReference type="ARBA" id="ARBA00022801"/>
    </source>
</evidence>
<evidence type="ECO:0000256" key="5">
    <source>
        <dbReference type="ARBA" id="ARBA00023167"/>
    </source>
</evidence>
<gene>
    <name evidence="7" type="ORF">IAB88_05060</name>
</gene>
<dbReference type="NCBIfam" id="TIGR01704">
    <property type="entry name" value="MTA_SAH-Nsdase"/>
    <property type="match status" value="1"/>
</dbReference>
<dbReference type="InterPro" id="IPR010049">
    <property type="entry name" value="MTA_SAH_Nsdase"/>
</dbReference>
<keyword evidence="5" id="KW-0486">Methionine biosynthesis</keyword>
<keyword evidence="4 7" id="KW-0378">Hydrolase</keyword>
<organism evidence="7 8">
    <name type="scientific">Candidatus Limisoma faecipullorum</name>
    <dbReference type="NCBI Taxonomy" id="2840854"/>
    <lineage>
        <taxon>Bacteria</taxon>
        <taxon>Pseudomonadati</taxon>
        <taxon>Bacteroidota</taxon>
        <taxon>Bacteroidia</taxon>
        <taxon>Bacteroidales</taxon>
        <taxon>Candidatus Limisoma</taxon>
    </lineage>
</organism>
<dbReference type="GO" id="GO:0019284">
    <property type="term" value="P:L-methionine salvage from S-adenosylmethionine"/>
    <property type="evidence" value="ECO:0007669"/>
    <property type="project" value="TreeGrafter"/>
</dbReference>
<dbReference type="NCBIfam" id="NF004079">
    <property type="entry name" value="PRK05584.1"/>
    <property type="match status" value="1"/>
</dbReference>
<evidence type="ECO:0000313" key="7">
    <source>
        <dbReference type="EMBL" id="MBO8476344.1"/>
    </source>
</evidence>
<evidence type="ECO:0000256" key="1">
    <source>
        <dbReference type="ARBA" id="ARBA00004945"/>
    </source>
</evidence>
<evidence type="ECO:0000313" key="8">
    <source>
        <dbReference type="Proteomes" id="UP000823598"/>
    </source>
</evidence>
<dbReference type="GO" id="GO:0005829">
    <property type="term" value="C:cytosol"/>
    <property type="evidence" value="ECO:0007669"/>
    <property type="project" value="TreeGrafter"/>
</dbReference>
<dbReference type="GO" id="GO:0008782">
    <property type="term" value="F:adenosylhomocysteine nucleosidase activity"/>
    <property type="evidence" value="ECO:0007669"/>
    <property type="project" value="UniProtKB-EC"/>
</dbReference>
<comment type="caution">
    <text evidence="7">The sequence shown here is derived from an EMBL/GenBank/DDBJ whole genome shotgun (WGS) entry which is preliminary data.</text>
</comment>
<dbReference type="PANTHER" id="PTHR46832">
    <property type="entry name" value="5'-METHYLTHIOADENOSINE/S-ADENOSYLHOMOCYSTEINE NUCLEOSIDASE"/>
    <property type="match status" value="1"/>
</dbReference>
<evidence type="ECO:0000256" key="2">
    <source>
        <dbReference type="ARBA" id="ARBA00011974"/>
    </source>
</evidence>
<protein>
    <recommendedName>
        <fullName evidence="2">adenosylhomocysteine nucleosidase</fullName>
        <ecNumber evidence="2">3.2.2.9</ecNumber>
    </recommendedName>
</protein>
<evidence type="ECO:0000259" key="6">
    <source>
        <dbReference type="Pfam" id="PF01048"/>
    </source>
</evidence>
<sequence length="229" mass="24682">MKIGIIVAMGKELDLLLHLIDDKKAINVNGYTIYSGRIGTHDVFAMQCGIGKVNAAIGTMTIIENNAPELIINTGVAGGANLSVRQLDVVVGCDIAYHDVWCGPGTNYGEAAGFPLFFHSDNDIVELIKSIDNNGRTKYGLICSGDKFIASATEVSEISSHFPEVLAVDMESAAIAHVCKLKNVPVLVARVISDTPGAETDNTSQYEDFWESAPKHTFRILSEIINNLN</sequence>
<dbReference type="AlphaFoldDB" id="A0A9D9NJM4"/>
<proteinExistence type="predicted"/>
<keyword evidence="7" id="KW-0326">Glycosidase</keyword>
<comment type="pathway">
    <text evidence="1">Amino-acid biosynthesis; L-methionine biosynthesis via salvage pathway; S-methyl-5-thio-alpha-D-ribose 1-phosphate from S-methyl-5'-thioadenosine (hydrolase route): step 1/2.</text>
</comment>
<dbReference type="Proteomes" id="UP000823598">
    <property type="component" value="Unassembled WGS sequence"/>
</dbReference>
<reference evidence="7" key="1">
    <citation type="submission" date="2020-10" db="EMBL/GenBank/DDBJ databases">
        <authorList>
            <person name="Gilroy R."/>
        </authorList>
    </citation>
    <scope>NUCLEOTIDE SEQUENCE</scope>
    <source>
        <strain evidence="7">6919</strain>
    </source>
</reference>
<accession>A0A9D9NJM4</accession>
<reference evidence="7" key="2">
    <citation type="journal article" date="2021" name="PeerJ">
        <title>Extensive microbial diversity within the chicken gut microbiome revealed by metagenomics and culture.</title>
        <authorList>
            <person name="Gilroy R."/>
            <person name="Ravi A."/>
            <person name="Getino M."/>
            <person name="Pursley I."/>
            <person name="Horton D.L."/>
            <person name="Alikhan N.F."/>
            <person name="Baker D."/>
            <person name="Gharbi K."/>
            <person name="Hall N."/>
            <person name="Watson M."/>
            <person name="Adriaenssens E.M."/>
            <person name="Foster-Nyarko E."/>
            <person name="Jarju S."/>
            <person name="Secka A."/>
            <person name="Antonio M."/>
            <person name="Oren A."/>
            <person name="Chaudhuri R.R."/>
            <person name="La Ragione R."/>
            <person name="Hildebrand F."/>
            <person name="Pallen M.J."/>
        </authorList>
    </citation>
    <scope>NUCLEOTIDE SEQUENCE</scope>
    <source>
        <strain evidence="7">6919</strain>
    </source>
</reference>
<dbReference type="CDD" id="cd09008">
    <property type="entry name" value="MTAN"/>
    <property type="match status" value="1"/>
</dbReference>
<dbReference type="GO" id="GO:0019509">
    <property type="term" value="P:L-methionine salvage from methylthioadenosine"/>
    <property type="evidence" value="ECO:0007669"/>
    <property type="project" value="InterPro"/>
</dbReference>
<feature type="domain" description="Nucleoside phosphorylase" evidence="6">
    <location>
        <begin position="2"/>
        <end position="225"/>
    </location>
</feature>
<dbReference type="EC" id="3.2.2.9" evidence="2"/>
<dbReference type="EMBL" id="JADIMC010000058">
    <property type="protein sequence ID" value="MBO8476344.1"/>
    <property type="molecule type" value="Genomic_DNA"/>
</dbReference>
<dbReference type="InterPro" id="IPR000845">
    <property type="entry name" value="Nucleoside_phosphorylase_d"/>
</dbReference>
<keyword evidence="3" id="KW-0028">Amino-acid biosynthesis</keyword>
<dbReference type="SUPFAM" id="SSF53167">
    <property type="entry name" value="Purine and uridine phosphorylases"/>
    <property type="match status" value="1"/>
</dbReference>
<dbReference type="Pfam" id="PF01048">
    <property type="entry name" value="PNP_UDP_1"/>
    <property type="match status" value="1"/>
</dbReference>
<dbReference type="GO" id="GO:0008930">
    <property type="term" value="F:methylthioadenosine nucleosidase activity"/>
    <property type="evidence" value="ECO:0007669"/>
    <property type="project" value="InterPro"/>
</dbReference>